<dbReference type="Proteomes" id="UP000815325">
    <property type="component" value="Unassembled WGS sequence"/>
</dbReference>
<dbReference type="EMBL" id="MU069706">
    <property type="protein sequence ID" value="KAF5835423.1"/>
    <property type="molecule type" value="Genomic_DNA"/>
</dbReference>
<keyword evidence="2" id="KW-1185">Reference proteome</keyword>
<gene>
    <name evidence="1" type="ORF">DUNSADRAFT_7458</name>
</gene>
<name>A0ABQ7GLL6_DUNSA</name>
<comment type="caution">
    <text evidence="1">The sequence shown here is derived from an EMBL/GenBank/DDBJ whole genome shotgun (WGS) entry which is preliminary data.</text>
</comment>
<accession>A0ABQ7GLL6</accession>
<reference evidence="1" key="1">
    <citation type="submission" date="2017-08" db="EMBL/GenBank/DDBJ databases">
        <authorList>
            <person name="Polle J.E."/>
            <person name="Barry K."/>
            <person name="Cushman J."/>
            <person name="Schmutz J."/>
            <person name="Tran D."/>
            <person name="Hathwaick L.T."/>
            <person name="Yim W.C."/>
            <person name="Jenkins J."/>
            <person name="Mckie-Krisberg Z.M."/>
            <person name="Prochnik S."/>
            <person name="Lindquist E."/>
            <person name="Dockter R.B."/>
            <person name="Adam C."/>
            <person name="Molina H."/>
            <person name="Bunkerborg J."/>
            <person name="Jin E."/>
            <person name="Buchheim M."/>
            <person name="Magnuson J."/>
        </authorList>
    </citation>
    <scope>NUCLEOTIDE SEQUENCE</scope>
    <source>
        <strain evidence="1">CCAP 19/18</strain>
    </source>
</reference>
<proteinExistence type="predicted"/>
<organism evidence="1 2">
    <name type="scientific">Dunaliella salina</name>
    <name type="common">Green alga</name>
    <name type="synonym">Protococcus salinus</name>
    <dbReference type="NCBI Taxonomy" id="3046"/>
    <lineage>
        <taxon>Eukaryota</taxon>
        <taxon>Viridiplantae</taxon>
        <taxon>Chlorophyta</taxon>
        <taxon>core chlorophytes</taxon>
        <taxon>Chlorophyceae</taxon>
        <taxon>CS clade</taxon>
        <taxon>Chlamydomonadales</taxon>
        <taxon>Dunaliellaceae</taxon>
        <taxon>Dunaliella</taxon>
    </lineage>
</organism>
<evidence type="ECO:0000313" key="1">
    <source>
        <dbReference type="EMBL" id="KAF5835423.1"/>
    </source>
</evidence>
<evidence type="ECO:0000313" key="2">
    <source>
        <dbReference type="Proteomes" id="UP000815325"/>
    </source>
</evidence>
<protein>
    <submittedName>
        <fullName evidence="1">Uncharacterized protein</fullName>
    </submittedName>
</protein>
<sequence length="84" mass="9257">MLTWPQIEAFPGPLSGYAWVRWGRRMPCAAAQAFMALQGQELEQQQDDALAACSQAMVSVFCCCVLTYSGGYLVRHTGAKPEQQ</sequence>